<feature type="region of interest" description="Disordered" evidence="1">
    <location>
        <begin position="765"/>
        <end position="842"/>
    </location>
</feature>
<dbReference type="SMART" id="SM00743">
    <property type="entry name" value="Agenet"/>
    <property type="match status" value="2"/>
</dbReference>
<dbReference type="Pfam" id="PF05641">
    <property type="entry name" value="Agenet"/>
    <property type="match status" value="1"/>
</dbReference>
<feature type="region of interest" description="Disordered" evidence="1">
    <location>
        <begin position="1554"/>
        <end position="1573"/>
    </location>
</feature>
<evidence type="ECO:0000259" key="2">
    <source>
        <dbReference type="SMART" id="SM00743"/>
    </source>
</evidence>
<name>A0AAV6IK63_9ERIC</name>
<feature type="region of interest" description="Disordered" evidence="1">
    <location>
        <begin position="391"/>
        <end position="415"/>
    </location>
</feature>
<gene>
    <name evidence="3" type="ORF">RHGRI_029423</name>
</gene>
<comment type="caution">
    <text evidence="3">The sequence shown here is derived from an EMBL/GenBank/DDBJ whole genome shotgun (WGS) entry which is preliminary data.</text>
</comment>
<feature type="compositionally biased region" description="Polar residues" evidence="1">
    <location>
        <begin position="912"/>
        <end position="924"/>
    </location>
</feature>
<organism evidence="3 4">
    <name type="scientific">Rhododendron griersonianum</name>
    <dbReference type="NCBI Taxonomy" id="479676"/>
    <lineage>
        <taxon>Eukaryota</taxon>
        <taxon>Viridiplantae</taxon>
        <taxon>Streptophyta</taxon>
        <taxon>Embryophyta</taxon>
        <taxon>Tracheophyta</taxon>
        <taxon>Spermatophyta</taxon>
        <taxon>Magnoliopsida</taxon>
        <taxon>eudicotyledons</taxon>
        <taxon>Gunneridae</taxon>
        <taxon>Pentapetalae</taxon>
        <taxon>asterids</taxon>
        <taxon>Ericales</taxon>
        <taxon>Ericaceae</taxon>
        <taxon>Ericoideae</taxon>
        <taxon>Rhodoreae</taxon>
        <taxon>Rhododendron</taxon>
    </lineage>
</organism>
<feature type="region of interest" description="Disordered" evidence="1">
    <location>
        <begin position="1063"/>
        <end position="1082"/>
    </location>
</feature>
<dbReference type="PANTHER" id="PTHR48429:SF1">
    <property type="entry name" value="AGENET DOMAIN-CONTAINING PROTEIN"/>
    <property type="match status" value="1"/>
</dbReference>
<feature type="region of interest" description="Disordered" evidence="1">
    <location>
        <begin position="485"/>
        <end position="517"/>
    </location>
</feature>
<dbReference type="InterPro" id="IPR014002">
    <property type="entry name" value="Agenet_dom_plant"/>
</dbReference>
<feature type="domain" description="Agenet" evidence="2">
    <location>
        <begin position="1409"/>
        <end position="1473"/>
    </location>
</feature>
<evidence type="ECO:0000256" key="1">
    <source>
        <dbReference type="SAM" id="MobiDB-lite"/>
    </source>
</evidence>
<accession>A0AAV6IK63</accession>
<dbReference type="CDD" id="cd20403">
    <property type="entry name" value="Tudor_Agenet_FMRP-like_rpt2"/>
    <property type="match status" value="1"/>
</dbReference>
<sequence>MDYDDNDFQGQNLHLAGEGSSKFSPVLHPYALPKFDFDDGLQSHLRFDSLVENEVFLGIPSQEDNQWIEDFSRGSSGIEFSPSAAESCSISRRNNVWSEATSSESVEMLLKSVRQEEMVPGDTIIEESDACRELGGLTEGMEHHLKQDDEAKDGMQIGDIDSDSQDIAVASVQLLKTQEPEHQDREISIGNTNRLSLGIGKAVENQQVLSEEADADDQILKGIEVSPGCQNLEGIHCPSEATYIEEHRVESVAGGDSNIEEHAIEAITKEDGIPSSSELKIDQTRLQGSDNQLWSEASVSYSEASLMSGVDNKLFDGQGDGSSNYVGDLPSLQIACSSTELIGEKHAAENLEGMGDASAVHNKDLDAEDHALSHMAVGSVQTYKGNIVSSSNEVQSNQDVSVNERDDGELPKDSSTMDSAIVKSLRSEERVAQLSQVDDMKVNIELAHQSEWLITAGDEPALNVVEQTNLALHDMVDGAPLLSGTVSTTDKGSDHLDKNTKTGGGAPEDTNLLSFKDGSQGASELCPVLEVEKSVSQSSTWKFSHKDVDQSMPTLETSNLASRIEQSVKSGHKVDVQSLPMVETCNTTSGSEQVVKANEISQTSSCQLEVCLTLGDSAVKEGSKAERLLSPGNCEEAAVKRNHEVAPSKVAGGGHSVDFVQPVSGMPTVSSFVLSQSEKVGVKESMGGTVSLTEITVQSTSHNVSGDNPAKDERVHLSASLSEREATKDGESVSTIQTCTKPMIVEGFPSTPAVVQMDPKMVLELSRGSSQAPDGETASGGSKSTPERKTRRAPGRSTKKENSRRGSHVKETTPGNVECSRTTPRAVVSIPTSNLPDLNTSAPPSVSFHQPFTDLQQVQLRAQIYVYGSLIQRAAPDEACMVSAFGASGARPTDQPIKRGARQSKAVPSPLGQASSKGTPSPVSNPMIPLSSPLWNISTPGDETVKLNPVKESSVLVTSEAKYASPITLVHSSGPGVIAVTSSLSDMKRTTVLPSPNSTGPKARKRKKVDAFEDLGQISLLAQTRTKSVSTPIVASHFSMSVMVSTPNIFASKADAVKIVTSVSPSSSTDHPKTTEQNAKQNVMSEDTLSKVAEAKQHAEDAATLAAAAVSHSLSVWSQLDKLKNSGLTPDVEGKLASAAVAAAASVAKVAAAAAEIASNAALQAKMMADEALASGRTSNPAQGSASSLSAVNNFGNASPASILMGGNVSTSSSSILVAAREAARKRVEAASAASKQAENLDAILKAAELAAEAVSQAGKIVAMGDPLPLSELVKAGPDGYWRVPQLPPEQGVVSNNENRERSEVRIIENCPHVAKEAPSEPKIVNPHLSPLSGEVPRESMEDHVRAADGLSSSLKTRQTDSRAKRSRRALDLSKTIGVVPESEIESRTASITAQDDYEKEGGVVEEETGIKDGCLMEVRKDGDGFKTAWFSANVLSLKDRKAFVLGSGKLREWVALEGEANNAPRIRIAHHITTLQFEGTRKRRRAAMGDYQWSVGDRVDVWMQDCWREGVLTEKNKKDESILTVHFPAEGETSVVKAWHLRPTLIWKDGEWIESRSKDKGPSTQGDTPQEKRLKLGIHAIENREKDKMSNNIEFGESEKPDESRLLPLSANEKVFNVGKNIGDQNKPGALRTLRIGLQKEGSRVVFGVPKSGNKRKFMKARPVLWLSGLAGLSLASA</sequence>
<proteinExistence type="predicted"/>
<feature type="compositionally biased region" description="Polar residues" evidence="1">
    <location>
        <begin position="830"/>
        <end position="842"/>
    </location>
</feature>
<dbReference type="InterPro" id="IPR008395">
    <property type="entry name" value="Agenet-like_dom"/>
</dbReference>
<reference evidence="3" key="1">
    <citation type="submission" date="2020-08" db="EMBL/GenBank/DDBJ databases">
        <title>Plant Genome Project.</title>
        <authorList>
            <person name="Zhang R.-G."/>
        </authorList>
    </citation>
    <scope>NUCLEOTIDE SEQUENCE</scope>
    <source>
        <strain evidence="3">WSP0</strain>
        <tissue evidence="3">Leaf</tissue>
    </source>
</reference>
<dbReference type="Proteomes" id="UP000823749">
    <property type="component" value="Chromosome 10"/>
</dbReference>
<feature type="region of interest" description="Disordered" evidence="1">
    <location>
        <begin position="1333"/>
        <end position="1368"/>
    </location>
</feature>
<dbReference type="EMBL" id="JACTNZ010000010">
    <property type="protein sequence ID" value="KAG5528753.1"/>
    <property type="molecule type" value="Genomic_DNA"/>
</dbReference>
<feature type="compositionally biased region" description="Basic and acidic residues" evidence="1">
    <location>
        <begin position="1336"/>
        <end position="1347"/>
    </location>
</feature>
<evidence type="ECO:0000313" key="3">
    <source>
        <dbReference type="EMBL" id="KAG5528753.1"/>
    </source>
</evidence>
<dbReference type="PANTHER" id="PTHR48429">
    <property type="entry name" value="AGENET DOMAIN-CONTAINING PROTEIN"/>
    <property type="match status" value="1"/>
</dbReference>
<feature type="compositionally biased region" description="Basic and acidic residues" evidence="1">
    <location>
        <begin position="798"/>
        <end position="811"/>
    </location>
</feature>
<feature type="compositionally biased region" description="Polar residues" evidence="1">
    <location>
        <begin position="391"/>
        <end position="401"/>
    </location>
</feature>
<protein>
    <recommendedName>
        <fullName evidence="2">Agenet domain-containing protein</fullName>
    </recommendedName>
</protein>
<feature type="compositionally biased region" description="Basic and acidic residues" evidence="1">
    <location>
        <begin position="1358"/>
        <end position="1368"/>
    </location>
</feature>
<feature type="region of interest" description="Disordered" evidence="1">
    <location>
        <begin position="888"/>
        <end position="924"/>
    </location>
</feature>
<evidence type="ECO:0000313" key="4">
    <source>
        <dbReference type="Proteomes" id="UP000823749"/>
    </source>
</evidence>
<feature type="domain" description="Agenet" evidence="2">
    <location>
        <begin position="1492"/>
        <end position="1550"/>
    </location>
</feature>
<keyword evidence="4" id="KW-1185">Reference proteome</keyword>
<feature type="compositionally biased region" description="Basic and acidic residues" evidence="1">
    <location>
        <begin position="402"/>
        <end position="412"/>
    </location>
</feature>
<feature type="compositionally biased region" description="Basic and acidic residues" evidence="1">
    <location>
        <begin position="491"/>
        <end position="500"/>
    </location>
</feature>
<dbReference type="InterPro" id="IPR055274">
    <property type="entry name" value="SWO1"/>
</dbReference>
<feature type="compositionally biased region" description="Polar residues" evidence="1">
    <location>
        <begin position="813"/>
        <end position="823"/>
    </location>
</feature>